<evidence type="ECO:0000313" key="2">
    <source>
        <dbReference type="Proteomes" id="UP001175271"/>
    </source>
</evidence>
<name>A0AA39M379_9BILA</name>
<dbReference type="EMBL" id="JAUCMV010000002">
    <property type="protein sequence ID" value="KAK0420016.1"/>
    <property type="molecule type" value="Genomic_DNA"/>
</dbReference>
<sequence>MDNVNAQFYEAVLSNLSMSGVRKLSQLNGWVGQLAAVHCQNMYSHTIEIHREFAYRENHDEMGAVPVPNNLKYMKQLNICIGAEALPDGNTSAFARVKHLLKYNNSPHLAVRGADVDVATMAALEQWPISAFALQCDMNPIAHQLLQKYVKSETLWTVCMLCRSYDEAQTELLIQYLKQPKANIMVVLFVKCNLLERLFQTWLTNSAALYGKTFRVEFPDRAVRQMFEKGFERTKDEWTTRTYEYVHLNGCHIKMVCTMMMYPNPELMNDRQFVSHSTGTMFTFY</sequence>
<organism evidence="1 2">
    <name type="scientific">Steinernema hermaphroditum</name>
    <dbReference type="NCBI Taxonomy" id="289476"/>
    <lineage>
        <taxon>Eukaryota</taxon>
        <taxon>Metazoa</taxon>
        <taxon>Ecdysozoa</taxon>
        <taxon>Nematoda</taxon>
        <taxon>Chromadorea</taxon>
        <taxon>Rhabditida</taxon>
        <taxon>Tylenchina</taxon>
        <taxon>Panagrolaimomorpha</taxon>
        <taxon>Strongyloidoidea</taxon>
        <taxon>Steinernematidae</taxon>
        <taxon>Steinernema</taxon>
    </lineage>
</organism>
<dbReference type="AlphaFoldDB" id="A0AA39M379"/>
<proteinExistence type="predicted"/>
<keyword evidence="2" id="KW-1185">Reference proteome</keyword>
<dbReference type="Proteomes" id="UP001175271">
    <property type="component" value="Unassembled WGS sequence"/>
</dbReference>
<accession>A0AA39M379</accession>
<comment type="caution">
    <text evidence="1">The sequence shown here is derived from an EMBL/GenBank/DDBJ whole genome shotgun (WGS) entry which is preliminary data.</text>
</comment>
<protein>
    <submittedName>
        <fullName evidence="1">Uncharacterized protein</fullName>
    </submittedName>
</protein>
<evidence type="ECO:0000313" key="1">
    <source>
        <dbReference type="EMBL" id="KAK0420016.1"/>
    </source>
</evidence>
<gene>
    <name evidence="1" type="ORF">QR680_014462</name>
</gene>
<reference evidence="1" key="1">
    <citation type="submission" date="2023-06" db="EMBL/GenBank/DDBJ databases">
        <title>Genomic analysis of the entomopathogenic nematode Steinernema hermaphroditum.</title>
        <authorList>
            <person name="Schwarz E.M."/>
            <person name="Heppert J.K."/>
            <person name="Baniya A."/>
            <person name="Schwartz H.T."/>
            <person name="Tan C.-H."/>
            <person name="Antoshechkin I."/>
            <person name="Sternberg P.W."/>
            <person name="Goodrich-Blair H."/>
            <person name="Dillman A.R."/>
        </authorList>
    </citation>
    <scope>NUCLEOTIDE SEQUENCE</scope>
    <source>
        <strain evidence="1">PS9179</strain>
        <tissue evidence="1">Whole animal</tissue>
    </source>
</reference>